<organism evidence="6 7">
    <name type="scientific">Pyricularia oryzae</name>
    <name type="common">Rice blast fungus</name>
    <name type="synonym">Magnaporthe oryzae</name>
    <dbReference type="NCBI Taxonomy" id="318829"/>
    <lineage>
        <taxon>Eukaryota</taxon>
        <taxon>Fungi</taxon>
        <taxon>Dikarya</taxon>
        <taxon>Ascomycota</taxon>
        <taxon>Pezizomycotina</taxon>
        <taxon>Sordariomycetes</taxon>
        <taxon>Sordariomycetidae</taxon>
        <taxon>Magnaporthales</taxon>
        <taxon>Pyriculariaceae</taxon>
        <taxon>Pyricularia</taxon>
    </lineage>
</organism>
<evidence type="ECO:0000259" key="4">
    <source>
        <dbReference type="PROSITE" id="PS51253"/>
    </source>
</evidence>
<dbReference type="Pfam" id="PF03221">
    <property type="entry name" value="HTH_Tnp_Tc5"/>
    <property type="match status" value="1"/>
</dbReference>
<dbReference type="SUPFAM" id="SSF46689">
    <property type="entry name" value="Homeodomain-like"/>
    <property type="match status" value="1"/>
</dbReference>
<name>A0A4P7N770_PYROR</name>
<keyword evidence="2" id="KW-0238">DNA-binding</keyword>
<feature type="domain" description="HTH CENPB-type" evidence="4">
    <location>
        <begin position="48"/>
        <end position="118"/>
    </location>
</feature>
<evidence type="ECO:0000313" key="7">
    <source>
        <dbReference type="Proteomes" id="UP000294847"/>
    </source>
</evidence>
<accession>A0A4P7N770</accession>
<comment type="subcellular location">
    <subcellularLocation>
        <location evidence="1">Nucleus</location>
    </subcellularLocation>
</comment>
<dbReference type="InterPro" id="IPR007889">
    <property type="entry name" value="HTH_Psq"/>
</dbReference>
<dbReference type="GO" id="GO:0003677">
    <property type="term" value="F:DNA binding"/>
    <property type="evidence" value="ECO:0007669"/>
    <property type="project" value="UniProtKB-KW"/>
</dbReference>
<dbReference type="PANTHER" id="PTHR19303:SF74">
    <property type="entry name" value="POGO TRANSPOSABLE ELEMENT WITH KRAB DOMAIN"/>
    <property type="match status" value="1"/>
</dbReference>
<dbReference type="InterPro" id="IPR036397">
    <property type="entry name" value="RNaseH_sf"/>
</dbReference>
<protein>
    <recommendedName>
        <fullName evidence="4">HTH CENPB-type domain-containing protein</fullName>
    </recommendedName>
</protein>
<dbReference type="SMART" id="SM00674">
    <property type="entry name" value="CENPB"/>
    <property type="match status" value="1"/>
</dbReference>
<dbReference type="Proteomes" id="UP000294847">
    <property type="component" value="Chromosome 3"/>
</dbReference>
<dbReference type="Pfam" id="PF05225">
    <property type="entry name" value="HTH_psq"/>
    <property type="match status" value="1"/>
</dbReference>
<gene>
    <name evidence="5" type="ORF">PoMZ_02562</name>
    <name evidence="6" type="ORF">PoMZ_03218</name>
</gene>
<evidence type="ECO:0000313" key="6">
    <source>
        <dbReference type="EMBL" id="QBZ58273.1"/>
    </source>
</evidence>
<dbReference type="Gene3D" id="3.30.420.10">
    <property type="entry name" value="Ribonuclease H-like superfamily/Ribonuclease H"/>
    <property type="match status" value="1"/>
</dbReference>
<sequence length="535" mass="61258">MKQYTEKQLVFAINDVNNGNPIAKTSREWGIPRSTLQSRLKGSQPYKKAQSPFQRLSTEQEKHLADWVLTQTALGLPPTHQELRFFAERILQAAGETKGLGKRWITRFLARYPILKTQRPRRIDNARVNGATTEVIKSWWLYITNPVINAIKPENRWNMDETGIMEGKGSNGLVLGLNGIRPLQRKEPGTRGWTTIIECISATGVALPPLVIFKGKNVQQQWFPTDLSLFDNWQFHATENGWTNNETAIEWLKKVFIPYTQPLTPEKRLLVLDGHGSHITDEFMLLCLQNNIQLLYLPPHSSHVLQPLDLSVFGPLKEAYRRQLGFVSQFCCSTVIGKRNFLLCYRKARLKAFIAKTIQSGWRTTGLWPVNLAKPLLNPFLLENSNANVEKGKNNGFQRDKTPENPTQKINDQSLFIWKTPKTTRDIRLQLQEISRSEKSNATSRLLFAKVQKSFEAKDTLLASAQQKISLLEAQLEAIRPAKRRRVVPDPNELLVNKQNIIGLQENDIENLEPLADEEEVNEPEKRENDCIFVR</sequence>
<dbReference type="EMBL" id="CP034206">
    <property type="protein sequence ID" value="QBZ58273.1"/>
    <property type="molecule type" value="Genomic_DNA"/>
</dbReference>
<dbReference type="Gene3D" id="1.10.10.60">
    <property type="entry name" value="Homeodomain-like"/>
    <property type="match status" value="1"/>
</dbReference>
<dbReference type="PROSITE" id="PS51253">
    <property type="entry name" value="HTH_CENPB"/>
    <property type="match status" value="1"/>
</dbReference>
<evidence type="ECO:0000256" key="1">
    <source>
        <dbReference type="ARBA" id="ARBA00004123"/>
    </source>
</evidence>
<evidence type="ECO:0000256" key="3">
    <source>
        <dbReference type="ARBA" id="ARBA00023242"/>
    </source>
</evidence>
<dbReference type="Proteomes" id="UP000294847">
    <property type="component" value="Chromosome 2"/>
</dbReference>
<dbReference type="InterPro" id="IPR006600">
    <property type="entry name" value="HTH_CenpB_DNA-bd_dom"/>
</dbReference>
<dbReference type="PANTHER" id="PTHR19303">
    <property type="entry name" value="TRANSPOSON"/>
    <property type="match status" value="1"/>
</dbReference>
<dbReference type="AlphaFoldDB" id="A0A4P7N770"/>
<evidence type="ECO:0000313" key="5">
    <source>
        <dbReference type="EMBL" id="QBZ57629.1"/>
    </source>
</evidence>
<dbReference type="InterPro" id="IPR009057">
    <property type="entry name" value="Homeodomain-like_sf"/>
</dbReference>
<dbReference type="InterPro" id="IPR050863">
    <property type="entry name" value="CenT-Element_Derived"/>
</dbReference>
<dbReference type="EMBL" id="CP034205">
    <property type="protein sequence ID" value="QBZ57629.1"/>
    <property type="molecule type" value="Genomic_DNA"/>
</dbReference>
<dbReference type="GO" id="GO:0005634">
    <property type="term" value="C:nucleus"/>
    <property type="evidence" value="ECO:0007669"/>
    <property type="project" value="UniProtKB-SubCell"/>
</dbReference>
<dbReference type="Pfam" id="PF03184">
    <property type="entry name" value="DDE_1"/>
    <property type="match status" value="1"/>
</dbReference>
<reference evidence="6 7" key="1">
    <citation type="journal article" date="2019" name="Mol. Biol. Evol.">
        <title>Blast fungal genomes show frequent chromosomal changes, gene gains and losses, and effector gene turnover.</title>
        <authorList>
            <person name="Gomez Luciano L.B."/>
            <person name="Jason Tsai I."/>
            <person name="Chuma I."/>
            <person name="Tosa Y."/>
            <person name="Chen Y.H."/>
            <person name="Li J.Y."/>
            <person name="Li M.Y."/>
            <person name="Jade Lu M.Y."/>
            <person name="Nakayashiki H."/>
            <person name="Li W.H."/>
        </authorList>
    </citation>
    <scope>NUCLEOTIDE SEQUENCE [LARGE SCALE GENOMIC DNA]</scope>
    <source>
        <strain evidence="6">MZ5-1-6</strain>
    </source>
</reference>
<proteinExistence type="predicted"/>
<keyword evidence="3" id="KW-0539">Nucleus</keyword>
<evidence type="ECO:0000256" key="2">
    <source>
        <dbReference type="ARBA" id="ARBA00023125"/>
    </source>
</evidence>
<dbReference type="InterPro" id="IPR004875">
    <property type="entry name" value="DDE_SF_endonuclease_dom"/>
</dbReference>